<evidence type="ECO:0000256" key="1">
    <source>
        <dbReference type="SAM" id="Phobius"/>
    </source>
</evidence>
<keyword evidence="3" id="KW-1185">Reference proteome</keyword>
<gene>
    <name evidence="2" type="ORF">GCM10025760_23540</name>
</gene>
<keyword evidence="1" id="KW-0812">Transmembrane</keyword>
<keyword evidence="1" id="KW-1133">Transmembrane helix</keyword>
<proteinExistence type="predicted"/>
<evidence type="ECO:0000313" key="3">
    <source>
        <dbReference type="Proteomes" id="UP001501407"/>
    </source>
</evidence>
<feature type="transmembrane region" description="Helical" evidence="1">
    <location>
        <begin position="103"/>
        <end position="121"/>
    </location>
</feature>
<keyword evidence="1" id="KW-0472">Membrane</keyword>
<reference evidence="3" key="1">
    <citation type="journal article" date="2019" name="Int. J. Syst. Evol. Microbiol.">
        <title>The Global Catalogue of Microorganisms (GCM) 10K type strain sequencing project: providing services to taxonomists for standard genome sequencing and annotation.</title>
        <authorList>
            <consortium name="The Broad Institute Genomics Platform"/>
            <consortium name="The Broad Institute Genome Sequencing Center for Infectious Disease"/>
            <person name="Wu L."/>
            <person name="Ma J."/>
        </authorList>
    </citation>
    <scope>NUCLEOTIDE SEQUENCE [LARGE SCALE GENOMIC DNA]</scope>
    <source>
        <strain evidence="3">JCM 18959</strain>
    </source>
</reference>
<accession>A0ABP9MDL2</accession>
<evidence type="ECO:0000313" key="2">
    <source>
        <dbReference type="EMBL" id="GAA5093422.1"/>
    </source>
</evidence>
<dbReference type="RefSeq" id="WP_194414514.1">
    <property type="nucleotide sequence ID" value="NZ_BAABKZ010000002.1"/>
</dbReference>
<feature type="transmembrane region" description="Helical" evidence="1">
    <location>
        <begin position="72"/>
        <end position="91"/>
    </location>
</feature>
<feature type="transmembrane region" description="Helical" evidence="1">
    <location>
        <begin position="142"/>
        <end position="161"/>
    </location>
</feature>
<comment type="caution">
    <text evidence="2">The sequence shown here is derived from an EMBL/GenBank/DDBJ whole genome shotgun (WGS) entry which is preliminary data.</text>
</comment>
<feature type="transmembrane region" description="Helical" evidence="1">
    <location>
        <begin position="173"/>
        <end position="193"/>
    </location>
</feature>
<sequence>MTDLEGGVRADIGRRSPELERMKPLGAVVDASRGAFVVAVPRLKGELDRAEGARAALPQLKDAGGLPRWREVVLVVAFLVGVVAVSFILPSPRNGRVAIDVDAGALWVGVLAVVSLVGLVSQERTRPRSKYFGSRTRNGFRMYLFLAVLWAVALAFIVINWDEVDDYEPWGPIAGVCLLAAAILGAIALAVYARRADRDALGSPEFIHATEPVVDPVEQWWAGVALKLSPAERGSADKSYDVVLTVLEEKRIIRPQDARRLRRKKPPVVWAGDAS</sequence>
<protein>
    <submittedName>
        <fullName evidence="2">Uncharacterized protein</fullName>
    </submittedName>
</protein>
<dbReference type="Proteomes" id="UP001501407">
    <property type="component" value="Unassembled WGS sequence"/>
</dbReference>
<organism evidence="2 3">
    <name type="scientific">Microbacterium yannicii</name>
    <dbReference type="NCBI Taxonomy" id="671622"/>
    <lineage>
        <taxon>Bacteria</taxon>
        <taxon>Bacillati</taxon>
        <taxon>Actinomycetota</taxon>
        <taxon>Actinomycetes</taxon>
        <taxon>Micrococcales</taxon>
        <taxon>Microbacteriaceae</taxon>
        <taxon>Microbacterium</taxon>
    </lineage>
</organism>
<dbReference type="EMBL" id="BAABKZ010000002">
    <property type="protein sequence ID" value="GAA5093422.1"/>
    <property type="molecule type" value="Genomic_DNA"/>
</dbReference>
<name>A0ABP9MDL2_9MICO</name>